<dbReference type="EMBL" id="SACN01000004">
    <property type="protein sequence ID" value="RVT89733.1"/>
    <property type="molecule type" value="Genomic_DNA"/>
</dbReference>
<gene>
    <name evidence="5" type="ORF">EOD43_20340</name>
</gene>
<keyword evidence="6" id="KW-1185">Reference proteome</keyword>
<name>A0A437LWH7_9SPHN</name>
<dbReference type="SUPFAM" id="SSF53756">
    <property type="entry name" value="UDP-Glycosyltransferase/glycogen phosphorylase"/>
    <property type="match status" value="1"/>
</dbReference>
<evidence type="ECO:0000256" key="3">
    <source>
        <dbReference type="ARBA" id="ARBA00022679"/>
    </source>
</evidence>
<dbReference type="AlphaFoldDB" id="A0A437LWH7"/>
<dbReference type="OrthoDB" id="9790710at2"/>
<reference evidence="5 6" key="1">
    <citation type="submission" date="2019-01" db="EMBL/GenBank/DDBJ databases">
        <authorList>
            <person name="Chen W.-M."/>
        </authorList>
    </citation>
    <scope>NUCLEOTIDE SEQUENCE [LARGE SCALE GENOMIC DNA]</scope>
    <source>
        <strain evidence="5 6">CCP-7</strain>
    </source>
</reference>
<dbReference type="GO" id="GO:0016757">
    <property type="term" value="F:glycosyltransferase activity"/>
    <property type="evidence" value="ECO:0007669"/>
    <property type="project" value="UniProtKB-KW"/>
</dbReference>
<dbReference type="PANTHER" id="PTHR12526">
    <property type="entry name" value="GLYCOSYLTRANSFERASE"/>
    <property type="match status" value="1"/>
</dbReference>
<comment type="caution">
    <text evidence="5">The sequence shown here is derived from an EMBL/GenBank/DDBJ whole genome shotgun (WGS) entry which is preliminary data.</text>
</comment>
<dbReference type="Gene3D" id="3.40.50.2000">
    <property type="entry name" value="Glycogen Phosphorylase B"/>
    <property type="match status" value="2"/>
</dbReference>
<keyword evidence="2" id="KW-0328">Glycosyltransferase</keyword>
<dbReference type="RefSeq" id="WP_127745898.1">
    <property type="nucleotide sequence ID" value="NZ_SACN01000004.1"/>
</dbReference>
<dbReference type="Proteomes" id="UP000282971">
    <property type="component" value="Unassembled WGS sequence"/>
</dbReference>
<feature type="domain" description="Glycosyl transferase family 1" evidence="4">
    <location>
        <begin position="192"/>
        <end position="337"/>
    </location>
</feature>
<evidence type="ECO:0000313" key="5">
    <source>
        <dbReference type="EMBL" id="RVT89733.1"/>
    </source>
</evidence>
<protein>
    <submittedName>
        <fullName evidence="5">Glycosyltransferase</fullName>
    </submittedName>
</protein>
<sequence length="383" mass="41275">MTDIIIYVHDLRSSGVVRDAIRLADHCAERHRVTLVAGHGDGFFREAAGQGRHDFVALCEGCRSPVAMKLHAAAAFRRWLAGRRPSLIVSMGNMGHATPFLACLGSRRHARVYRISNEIARGDGLRGALRTIWMKTLIADAVSVPLVGAALARNPIFAEALADGRAVEMRSGVDLAEARDKAKAPSPHRWLDEDVPVVLAIGRLRPQKNHELLIAAMARIDRPARLVILGGGSEEERARYTTLAATAGLSDDRFLLAGETDNVFAWLSRAQLFALPSRWEGSSVALIEAMAVGTPIVASTLAGDAGVVLDNGRYGRLFGGEDPDALARAVEDQLSDRVIRPGDRASAYGSPDDAYRALFEQLLAAKTVDESSMTRAVAELSSN</sequence>
<keyword evidence="3 5" id="KW-0808">Transferase</keyword>
<dbReference type="InterPro" id="IPR001296">
    <property type="entry name" value="Glyco_trans_1"/>
</dbReference>
<evidence type="ECO:0000256" key="1">
    <source>
        <dbReference type="ARBA" id="ARBA00009481"/>
    </source>
</evidence>
<dbReference type="PANTHER" id="PTHR12526:SF640">
    <property type="entry name" value="COLANIC ACID BIOSYNTHESIS GLYCOSYLTRANSFERASE WCAL-RELATED"/>
    <property type="match status" value="1"/>
</dbReference>
<evidence type="ECO:0000259" key="4">
    <source>
        <dbReference type="Pfam" id="PF00534"/>
    </source>
</evidence>
<accession>A0A437LWH7</accession>
<organism evidence="5 6">
    <name type="scientific">Sphingomonas crocodyli</name>
    <dbReference type="NCBI Taxonomy" id="1979270"/>
    <lineage>
        <taxon>Bacteria</taxon>
        <taxon>Pseudomonadati</taxon>
        <taxon>Pseudomonadota</taxon>
        <taxon>Alphaproteobacteria</taxon>
        <taxon>Sphingomonadales</taxon>
        <taxon>Sphingomonadaceae</taxon>
        <taxon>Sphingomonas</taxon>
    </lineage>
</organism>
<dbReference type="Pfam" id="PF00534">
    <property type="entry name" value="Glycos_transf_1"/>
    <property type="match status" value="1"/>
</dbReference>
<dbReference type="CDD" id="cd03811">
    <property type="entry name" value="GT4_GT28_WabH-like"/>
    <property type="match status" value="1"/>
</dbReference>
<proteinExistence type="inferred from homology"/>
<comment type="similarity">
    <text evidence="1">Belongs to the glycosyltransferase group 1 family. Glycosyltransferase 4 subfamily.</text>
</comment>
<evidence type="ECO:0000256" key="2">
    <source>
        <dbReference type="ARBA" id="ARBA00022676"/>
    </source>
</evidence>
<evidence type="ECO:0000313" key="6">
    <source>
        <dbReference type="Proteomes" id="UP000282971"/>
    </source>
</evidence>